<dbReference type="Pfam" id="PF00155">
    <property type="entry name" value="Aminotran_1_2"/>
    <property type="match status" value="1"/>
</dbReference>
<keyword evidence="5" id="KW-0663">Pyridoxal phosphate</keyword>
<dbReference type="InterPro" id="IPR004839">
    <property type="entry name" value="Aminotransferase_I/II_large"/>
</dbReference>
<organism evidence="8 9">
    <name type="scientific">Candidatus Manganitrophus noduliformans</name>
    <dbReference type="NCBI Taxonomy" id="2606439"/>
    <lineage>
        <taxon>Bacteria</taxon>
        <taxon>Pseudomonadati</taxon>
        <taxon>Nitrospirota</taxon>
        <taxon>Nitrospiria</taxon>
        <taxon>Candidatus Troglogloeales</taxon>
        <taxon>Candidatus Manganitrophaceae</taxon>
        <taxon>Candidatus Manganitrophus</taxon>
    </lineage>
</organism>
<comment type="similarity">
    <text evidence="2">Belongs to the class-I pyridoxal-phosphate-dependent aminotransferase family.</text>
</comment>
<dbReference type="InterPro" id="IPR015422">
    <property type="entry name" value="PyrdxlP-dep_Trfase_small"/>
</dbReference>
<name>A0A7X6DS16_9BACT</name>
<dbReference type="PANTHER" id="PTHR43488">
    <property type="entry name" value="GLUTAMATE-PYRUVATE AMINOTRANSFERASE ALAA"/>
    <property type="match status" value="1"/>
</dbReference>
<gene>
    <name evidence="8" type="ORF">MNODULE_16380</name>
</gene>
<keyword evidence="3 8" id="KW-0032">Aminotransferase</keyword>
<dbReference type="GO" id="GO:0004021">
    <property type="term" value="F:L-alanine:2-oxoglutarate aminotransferase activity"/>
    <property type="evidence" value="ECO:0007669"/>
    <property type="project" value="UniProtKB-EC"/>
</dbReference>
<dbReference type="Gene3D" id="3.90.1150.10">
    <property type="entry name" value="Aspartate Aminotransferase, domain 1"/>
    <property type="match status" value="1"/>
</dbReference>
<proteinExistence type="inferred from homology"/>
<reference evidence="8 9" key="1">
    <citation type="journal article" date="2020" name="Nature">
        <title>Bacterial chemolithoautotrophy via manganese oxidation.</title>
        <authorList>
            <person name="Yu H."/>
            <person name="Leadbetter J.R."/>
        </authorList>
    </citation>
    <scope>NUCLEOTIDE SEQUENCE [LARGE SCALE GENOMIC DNA]</scope>
    <source>
        <strain evidence="8 9">Mn-1</strain>
    </source>
</reference>
<accession>A0A7X6DS16</accession>
<sequence length="389" mass="43445">MFSEIADHFQGETNPLYRERDRLLAQGKKVIDLVSGNVHHHGILYPQSILNQALASAAEQARIYKPNPLGQPIAREAISRSYREEGLSIPAEQIVLTPGTSLSYWYAFTLFAGPGDEILSPRPTYPLFDAIATLAGVRMVDYRLREADRWTIDLDHLESQITPRTRAIILISPHNPTGAVAQEDEVTRLAEIAARHRLPILSDEVFSPFLFRQNRLPRPAATNAPLVFTLNGFSKMLALPGMKIGWIALSGEAPLVRKALAALETISDTFLPVNEIAQFSVLALFEGAKGFLPAYQSAIRERAQLAMDLLSRSDRLSFVPPEGGFYLTVQMNDPKADEEEIALDLLRRRSLLLHPGFFYDLEPPHLVLSFVSEPSLLQTAMEKLTSYFK</sequence>
<dbReference type="RefSeq" id="WP_168061859.1">
    <property type="nucleotide sequence ID" value="NZ_VTOW01000003.1"/>
</dbReference>
<dbReference type="EMBL" id="VTOW01000003">
    <property type="protein sequence ID" value="NKE72328.1"/>
    <property type="molecule type" value="Genomic_DNA"/>
</dbReference>
<evidence type="ECO:0000256" key="5">
    <source>
        <dbReference type="ARBA" id="ARBA00022898"/>
    </source>
</evidence>
<keyword evidence="4 8" id="KW-0808">Transferase</keyword>
<evidence type="ECO:0000256" key="6">
    <source>
        <dbReference type="ARBA" id="ARBA00026106"/>
    </source>
</evidence>
<feature type="domain" description="Aminotransferase class I/classII large" evidence="7">
    <location>
        <begin position="29"/>
        <end position="374"/>
    </location>
</feature>
<dbReference type="EC" id="2.6.1.2" evidence="6"/>
<dbReference type="InterPro" id="IPR051926">
    <property type="entry name" value="Ala_Aminotransferase"/>
</dbReference>
<dbReference type="InterPro" id="IPR015421">
    <property type="entry name" value="PyrdxlP-dep_Trfase_major"/>
</dbReference>
<comment type="caution">
    <text evidence="8">The sequence shown here is derived from an EMBL/GenBank/DDBJ whole genome shotgun (WGS) entry which is preliminary data.</text>
</comment>
<dbReference type="PANTHER" id="PTHR43488:SF2">
    <property type="entry name" value="GLUTAMATE-PYRUVATE AMINOTRANSFERASE ALAA"/>
    <property type="match status" value="1"/>
</dbReference>
<dbReference type="CDD" id="cd00609">
    <property type="entry name" value="AAT_like"/>
    <property type="match status" value="1"/>
</dbReference>
<dbReference type="SUPFAM" id="SSF53383">
    <property type="entry name" value="PLP-dependent transferases"/>
    <property type="match status" value="1"/>
</dbReference>
<dbReference type="AlphaFoldDB" id="A0A7X6DS16"/>
<evidence type="ECO:0000256" key="4">
    <source>
        <dbReference type="ARBA" id="ARBA00022679"/>
    </source>
</evidence>
<evidence type="ECO:0000313" key="8">
    <source>
        <dbReference type="EMBL" id="NKE72328.1"/>
    </source>
</evidence>
<dbReference type="GO" id="GO:0030170">
    <property type="term" value="F:pyridoxal phosphate binding"/>
    <property type="evidence" value="ECO:0007669"/>
    <property type="project" value="InterPro"/>
</dbReference>
<evidence type="ECO:0000256" key="1">
    <source>
        <dbReference type="ARBA" id="ARBA00001933"/>
    </source>
</evidence>
<evidence type="ECO:0000256" key="2">
    <source>
        <dbReference type="ARBA" id="ARBA00007441"/>
    </source>
</evidence>
<dbReference type="InterPro" id="IPR015424">
    <property type="entry name" value="PyrdxlP-dep_Trfase"/>
</dbReference>
<evidence type="ECO:0000256" key="3">
    <source>
        <dbReference type="ARBA" id="ARBA00022576"/>
    </source>
</evidence>
<evidence type="ECO:0000313" key="9">
    <source>
        <dbReference type="Proteomes" id="UP000534783"/>
    </source>
</evidence>
<protein>
    <recommendedName>
        <fullName evidence="6">alanine transaminase</fullName>
        <ecNumber evidence="6">2.6.1.2</ecNumber>
    </recommendedName>
</protein>
<evidence type="ECO:0000259" key="7">
    <source>
        <dbReference type="Pfam" id="PF00155"/>
    </source>
</evidence>
<keyword evidence="9" id="KW-1185">Reference proteome</keyword>
<dbReference type="Proteomes" id="UP000534783">
    <property type="component" value="Unassembled WGS sequence"/>
</dbReference>
<dbReference type="Gene3D" id="3.40.640.10">
    <property type="entry name" value="Type I PLP-dependent aspartate aminotransferase-like (Major domain)"/>
    <property type="match status" value="1"/>
</dbReference>
<comment type="cofactor">
    <cofactor evidence="1">
        <name>pyridoxal 5'-phosphate</name>
        <dbReference type="ChEBI" id="CHEBI:597326"/>
    </cofactor>
</comment>